<feature type="transmembrane region" description="Helical" evidence="7">
    <location>
        <begin position="95"/>
        <end position="121"/>
    </location>
</feature>
<comment type="similarity">
    <text evidence="7">Belongs to the binding-protein-dependent transport system permease family.</text>
</comment>
<dbReference type="HOGENOM" id="CLU_036879_1_2_0"/>
<dbReference type="STRING" id="187101.VC03_00645"/>
<dbReference type="AlphaFoldDB" id="A0A0E3Z9C7"/>
<evidence type="ECO:0000256" key="6">
    <source>
        <dbReference type="ARBA" id="ARBA00023136"/>
    </source>
</evidence>
<dbReference type="PANTHER" id="PTHR43163">
    <property type="entry name" value="DIPEPTIDE TRANSPORT SYSTEM PERMEASE PROTEIN DPPB-RELATED"/>
    <property type="match status" value="1"/>
</dbReference>
<protein>
    <submittedName>
        <fullName evidence="9">Peptide ABC transporter permease</fullName>
    </submittedName>
</protein>
<dbReference type="RefSeq" id="WP_046328206.1">
    <property type="nucleotide sequence ID" value="NZ_CP011280.1"/>
</dbReference>
<dbReference type="Pfam" id="PF19300">
    <property type="entry name" value="BPD_transp_1_N"/>
    <property type="match status" value="1"/>
</dbReference>
<keyword evidence="5 7" id="KW-1133">Transmembrane helix</keyword>
<dbReference type="InterPro" id="IPR000515">
    <property type="entry name" value="MetI-like"/>
</dbReference>
<gene>
    <name evidence="9" type="ORF">VC03_00645</name>
</gene>
<dbReference type="SUPFAM" id="SSF161098">
    <property type="entry name" value="MetI-like"/>
    <property type="match status" value="1"/>
</dbReference>
<dbReference type="Gene3D" id="1.10.3720.10">
    <property type="entry name" value="MetI-like"/>
    <property type="match status" value="1"/>
</dbReference>
<organism evidence="9 10">
    <name type="scientific">Sneathia vaginalis</name>
    <dbReference type="NCBI Taxonomy" id="187101"/>
    <lineage>
        <taxon>Bacteria</taxon>
        <taxon>Fusobacteriati</taxon>
        <taxon>Fusobacteriota</taxon>
        <taxon>Fusobacteriia</taxon>
        <taxon>Fusobacteriales</taxon>
        <taxon>Leptotrichiaceae</taxon>
        <taxon>Sneathia</taxon>
    </lineage>
</organism>
<dbReference type="OrthoDB" id="24153at2"/>
<dbReference type="EMBL" id="CP011280">
    <property type="protein sequence ID" value="AKC95100.1"/>
    <property type="molecule type" value="Genomic_DNA"/>
</dbReference>
<feature type="transmembrane region" description="Helical" evidence="7">
    <location>
        <begin position="270"/>
        <end position="296"/>
    </location>
</feature>
<dbReference type="InterPro" id="IPR035906">
    <property type="entry name" value="MetI-like_sf"/>
</dbReference>
<reference evidence="9 10" key="1">
    <citation type="journal article" date="2012" name="BMC Genomics">
        <title>Genomic sequence analysis and characterization of Sneathia amnii sp. nov.</title>
        <authorList>
            <consortium name="Vaginal Microbiome Consortium (additional members)"/>
            <person name="Harwich M.D.Jr."/>
            <person name="Serrano M.G."/>
            <person name="Fettweis J.M."/>
            <person name="Alves J.M."/>
            <person name="Reimers M.A."/>
            <person name="Buck G.A."/>
            <person name="Jefferson K.K."/>
        </authorList>
    </citation>
    <scope>NUCLEOTIDE SEQUENCE [LARGE SCALE GENOMIC DNA]</scope>
    <source>
        <strain evidence="9 10">SN35</strain>
    </source>
</reference>
<proteinExistence type="inferred from homology"/>
<evidence type="ECO:0000313" key="10">
    <source>
        <dbReference type="Proteomes" id="UP000033103"/>
    </source>
</evidence>
<name>A0A0E3Z9C7_9FUSO</name>
<dbReference type="PANTHER" id="PTHR43163:SF6">
    <property type="entry name" value="DIPEPTIDE TRANSPORT SYSTEM PERMEASE PROTEIN DPPB-RELATED"/>
    <property type="match status" value="1"/>
</dbReference>
<dbReference type="Proteomes" id="UP000033103">
    <property type="component" value="Chromosome"/>
</dbReference>
<evidence type="ECO:0000256" key="7">
    <source>
        <dbReference type="RuleBase" id="RU363032"/>
    </source>
</evidence>
<keyword evidence="4 7" id="KW-0812">Transmembrane</keyword>
<feature type="transmembrane region" description="Helical" evidence="7">
    <location>
        <begin position="133"/>
        <end position="156"/>
    </location>
</feature>
<evidence type="ECO:0000256" key="4">
    <source>
        <dbReference type="ARBA" id="ARBA00022692"/>
    </source>
</evidence>
<evidence type="ECO:0000256" key="3">
    <source>
        <dbReference type="ARBA" id="ARBA00022475"/>
    </source>
</evidence>
<dbReference type="KEGG" id="sns:VC03_00645"/>
<evidence type="ECO:0000259" key="8">
    <source>
        <dbReference type="PROSITE" id="PS50928"/>
    </source>
</evidence>
<evidence type="ECO:0000256" key="5">
    <source>
        <dbReference type="ARBA" id="ARBA00022989"/>
    </source>
</evidence>
<evidence type="ECO:0000313" key="9">
    <source>
        <dbReference type="EMBL" id="AKC95100.1"/>
    </source>
</evidence>
<evidence type="ECO:0000256" key="2">
    <source>
        <dbReference type="ARBA" id="ARBA00022448"/>
    </source>
</evidence>
<keyword evidence="2 7" id="KW-0813">Transport</keyword>
<dbReference type="CDD" id="cd06261">
    <property type="entry name" value="TM_PBP2"/>
    <property type="match status" value="1"/>
</dbReference>
<feature type="transmembrane region" description="Helical" evidence="7">
    <location>
        <begin position="224"/>
        <end position="250"/>
    </location>
</feature>
<keyword evidence="10" id="KW-1185">Reference proteome</keyword>
<dbReference type="PATRIC" id="fig|1069640.6.peg.121"/>
<evidence type="ECO:0000256" key="1">
    <source>
        <dbReference type="ARBA" id="ARBA00004651"/>
    </source>
</evidence>
<dbReference type="PROSITE" id="PS50928">
    <property type="entry name" value="ABC_TM1"/>
    <property type="match status" value="1"/>
</dbReference>
<accession>A0A0E3Z9C7</accession>
<dbReference type="GO" id="GO:0005886">
    <property type="term" value="C:plasma membrane"/>
    <property type="evidence" value="ECO:0007669"/>
    <property type="project" value="UniProtKB-SubCell"/>
</dbReference>
<dbReference type="Pfam" id="PF00528">
    <property type="entry name" value="BPD_transp_1"/>
    <property type="match status" value="1"/>
</dbReference>
<keyword evidence="3" id="KW-1003">Cell membrane</keyword>
<comment type="subcellular location">
    <subcellularLocation>
        <location evidence="1 7">Cell membrane</location>
        <topology evidence="1 7">Multi-pass membrane protein</topology>
    </subcellularLocation>
</comment>
<feature type="domain" description="ABC transmembrane type-1" evidence="8">
    <location>
        <begin position="93"/>
        <end position="293"/>
    </location>
</feature>
<sequence length="306" mass="34723">MYYIKKIVKGIFNIYIITTISFFLISLIPGKPETVILGVDASQDRINAFRKAFNLDLPVFKRYIIWLKKIAVGDFGVSLKSQIPVKDLVLEKLPLTILITIISVIIIFLISIPLAFMLNKIKNKGKMKKYNKLLALSISIPSFWLAILVIYVFSVLLKLGGLSYDDNIFSLIIPCCIIAVPKIGQITYNLKKNLYHEIRQEYIKYLYSNGMNMKYLNFYVLKNAILPVLPLIGLMVIDILTGVVIIEQIFSIPGIGRLLLISVYTRDIPLLQALIIYTSSAVVVINIVVDILYGVLDKRISMEDKK</sequence>
<feature type="transmembrane region" description="Helical" evidence="7">
    <location>
        <begin position="12"/>
        <end position="30"/>
    </location>
</feature>
<feature type="transmembrane region" description="Helical" evidence="7">
    <location>
        <begin position="168"/>
        <end position="190"/>
    </location>
</feature>
<dbReference type="GO" id="GO:0055085">
    <property type="term" value="P:transmembrane transport"/>
    <property type="evidence" value="ECO:0007669"/>
    <property type="project" value="InterPro"/>
</dbReference>
<keyword evidence="6 7" id="KW-0472">Membrane</keyword>
<dbReference type="InterPro" id="IPR045621">
    <property type="entry name" value="BPD_transp_1_N"/>
</dbReference>